<evidence type="ECO:0000313" key="1">
    <source>
        <dbReference type="EMBL" id="KAI9913576.1"/>
    </source>
</evidence>
<gene>
    <name evidence="1" type="ORF">PsorP6_006386</name>
</gene>
<protein>
    <submittedName>
        <fullName evidence="1">Uncharacterized protein</fullName>
    </submittedName>
</protein>
<accession>A0ACC0W6C3</accession>
<evidence type="ECO:0000313" key="2">
    <source>
        <dbReference type="Proteomes" id="UP001163321"/>
    </source>
</evidence>
<dbReference type="Proteomes" id="UP001163321">
    <property type="component" value="Chromosome 4"/>
</dbReference>
<proteinExistence type="predicted"/>
<dbReference type="EMBL" id="CM047583">
    <property type="protein sequence ID" value="KAI9913576.1"/>
    <property type="molecule type" value="Genomic_DNA"/>
</dbReference>
<organism evidence="1 2">
    <name type="scientific">Peronosclerospora sorghi</name>
    <dbReference type="NCBI Taxonomy" id="230839"/>
    <lineage>
        <taxon>Eukaryota</taxon>
        <taxon>Sar</taxon>
        <taxon>Stramenopiles</taxon>
        <taxon>Oomycota</taxon>
        <taxon>Peronosporomycetes</taxon>
        <taxon>Peronosporales</taxon>
        <taxon>Peronosporaceae</taxon>
        <taxon>Peronosclerospora</taxon>
    </lineage>
</organism>
<name>A0ACC0W6C3_9STRA</name>
<sequence>MDTSSESAEPPDIMTLKRKWGGLNAAKFIGTMEAGAKQRVADTFKSAKYTHECTTCQFCKMTLIVDERYSCATCVGFDLCENCYTLAGHGLENTDELFYLVKELVLFRCPRMAEEADFLELIRFEICRTNLRKFIFCLNCSADIVNGKISRDL</sequence>
<comment type="caution">
    <text evidence="1">The sequence shown here is derived from an EMBL/GenBank/DDBJ whole genome shotgun (WGS) entry which is preliminary data.</text>
</comment>
<reference evidence="1 2" key="1">
    <citation type="journal article" date="2022" name="bioRxiv">
        <title>The genome of the oomycete Peronosclerospora sorghi, a cosmopolitan pathogen of maize and sorghum, is inflated with dispersed pseudogenes.</title>
        <authorList>
            <person name="Fletcher K."/>
            <person name="Martin F."/>
            <person name="Isakeit T."/>
            <person name="Cavanaugh K."/>
            <person name="Magill C."/>
            <person name="Michelmore R."/>
        </authorList>
    </citation>
    <scope>NUCLEOTIDE SEQUENCE [LARGE SCALE GENOMIC DNA]</scope>
    <source>
        <strain evidence="1">P6</strain>
    </source>
</reference>
<keyword evidence="2" id="KW-1185">Reference proteome</keyword>